<dbReference type="InterPro" id="IPR045315">
    <property type="entry name" value="Mtm1-like"/>
</dbReference>
<evidence type="ECO:0000256" key="3">
    <source>
        <dbReference type="ARBA" id="ARBA00022448"/>
    </source>
</evidence>
<dbReference type="PROSITE" id="PS50920">
    <property type="entry name" value="SOLCAR"/>
    <property type="match status" value="3"/>
</dbReference>
<dbReference type="Pfam" id="PF00153">
    <property type="entry name" value="Mito_carr"/>
    <property type="match status" value="3"/>
</dbReference>
<gene>
    <name evidence="13" type="ORF">L596_019144</name>
</gene>
<accession>A0A4U5N8X4</accession>
<evidence type="ECO:0000256" key="11">
    <source>
        <dbReference type="RuleBase" id="RU000488"/>
    </source>
</evidence>
<keyword evidence="6" id="KW-0999">Mitochondrion inner membrane</keyword>
<keyword evidence="9 10" id="KW-0472">Membrane</keyword>
<evidence type="ECO:0000256" key="2">
    <source>
        <dbReference type="ARBA" id="ARBA00006375"/>
    </source>
</evidence>
<keyword evidence="5" id="KW-0677">Repeat</keyword>
<evidence type="ECO:0000256" key="5">
    <source>
        <dbReference type="ARBA" id="ARBA00022737"/>
    </source>
</evidence>
<sequence>MTASSNEISALERMVASSSGALITALMMTPMDVVKIRLQQQVKPLAKGKCFLYHNGLMDHLCTSCAEPSTKLPCEWYARPGHFNGTLDAFVKITRHEGIRSLWSGLSPGIIYAIPATVFYFSLYDELLMRFRNKFGDKFYIPLFAGSIARGAAVTVVSPLEMVRTKMQSERLSISQLTDAVKTTVRHGGVKAMWRGWGPTVMRDLPFSALYWTVYEHLKKKALLYLDRKETSFAVSVMCGTTSGTFSAIITTPFDVVKTHRQITLGQISANGEVVGINLRTNLQKLKSHSTFSIMKELVSTQGVSALFAGLTPRIAKVAPACGIMIGSYEFFKGYFRHRNQKTAE</sequence>
<evidence type="ECO:0000313" key="13">
    <source>
        <dbReference type="EMBL" id="TKR78321.1"/>
    </source>
</evidence>
<dbReference type="EMBL" id="AZBU02000005">
    <property type="protein sequence ID" value="TKR78321.1"/>
    <property type="molecule type" value="Genomic_DNA"/>
</dbReference>
<evidence type="ECO:0000256" key="4">
    <source>
        <dbReference type="ARBA" id="ARBA00022692"/>
    </source>
</evidence>
<comment type="subcellular location">
    <subcellularLocation>
        <location evidence="1">Mitochondrion inner membrane</location>
        <topology evidence="1">Multi-pass membrane protein</topology>
    </subcellularLocation>
</comment>
<proteinExistence type="inferred from homology"/>
<comment type="caution">
    <text evidence="13">The sequence shown here is derived from an EMBL/GenBank/DDBJ whole genome shotgun (WGS) entry which is preliminary data.</text>
</comment>
<evidence type="ECO:0000256" key="9">
    <source>
        <dbReference type="ARBA" id="ARBA00023136"/>
    </source>
</evidence>
<name>A0A4U5N8X4_STECR</name>
<reference evidence="13 14" key="1">
    <citation type="journal article" date="2015" name="Genome Biol.">
        <title>Comparative genomics of Steinernema reveals deeply conserved gene regulatory networks.</title>
        <authorList>
            <person name="Dillman A.R."/>
            <person name="Macchietto M."/>
            <person name="Porter C.F."/>
            <person name="Rogers A."/>
            <person name="Williams B."/>
            <person name="Antoshechkin I."/>
            <person name="Lee M.M."/>
            <person name="Goodwin Z."/>
            <person name="Lu X."/>
            <person name="Lewis E.E."/>
            <person name="Goodrich-Blair H."/>
            <person name="Stock S.P."/>
            <person name="Adams B.J."/>
            <person name="Sternberg P.W."/>
            <person name="Mortazavi A."/>
        </authorList>
    </citation>
    <scope>NUCLEOTIDE SEQUENCE [LARGE SCALE GENOMIC DNA]</scope>
    <source>
        <strain evidence="13 14">ALL</strain>
    </source>
</reference>
<evidence type="ECO:0008006" key="15">
    <source>
        <dbReference type="Google" id="ProtNLM"/>
    </source>
</evidence>
<feature type="transmembrane region" description="Helical" evidence="12">
    <location>
        <begin position="143"/>
        <end position="163"/>
    </location>
</feature>
<feature type="repeat" description="Solcar" evidence="10">
    <location>
        <begin position="137"/>
        <end position="221"/>
    </location>
</feature>
<organism evidence="13 14">
    <name type="scientific">Steinernema carpocapsae</name>
    <name type="common">Entomopathogenic nematode</name>
    <dbReference type="NCBI Taxonomy" id="34508"/>
    <lineage>
        <taxon>Eukaryota</taxon>
        <taxon>Metazoa</taxon>
        <taxon>Ecdysozoa</taxon>
        <taxon>Nematoda</taxon>
        <taxon>Chromadorea</taxon>
        <taxon>Rhabditida</taxon>
        <taxon>Tylenchina</taxon>
        <taxon>Panagrolaimomorpha</taxon>
        <taxon>Strongyloidoidea</taxon>
        <taxon>Steinernematidae</taxon>
        <taxon>Steinernema</taxon>
    </lineage>
</organism>
<keyword evidence="4 10" id="KW-0812">Transmembrane</keyword>
<dbReference type="GO" id="GO:1990542">
    <property type="term" value="P:mitochondrial transmembrane transport"/>
    <property type="evidence" value="ECO:0007669"/>
    <property type="project" value="InterPro"/>
</dbReference>
<keyword evidence="7 12" id="KW-1133">Transmembrane helix</keyword>
<dbReference type="GO" id="GO:0005743">
    <property type="term" value="C:mitochondrial inner membrane"/>
    <property type="evidence" value="ECO:0007669"/>
    <property type="project" value="UniProtKB-SubCell"/>
</dbReference>
<evidence type="ECO:0000256" key="8">
    <source>
        <dbReference type="ARBA" id="ARBA00023128"/>
    </source>
</evidence>
<dbReference type="SUPFAM" id="SSF103506">
    <property type="entry name" value="Mitochondrial carrier"/>
    <property type="match status" value="1"/>
</dbReference>
<dbReference type="OrthoDB" id="1747031at2759"/>
<evidence type="ECO:0000256" key="12">
    <source>
        <dbReference type="SAM" id="Phobius"/>
    </source>
</evidence>
<dbReference type="InterPro" id="IPR023395">
    <property type="entry name" value="MCP_dom_sf"/>
</dbReference>
<evidence type="ECO:0000256" key="10">
    <source>
        <dbReference type="PROSITE-ProRule" id="PRU00282"/>
    </source>
</evidence>
<dbReference type="Proteomes" id="UP000298663">
    <property type="component" value="Unassembled WGS sequence"/>
</dbReference>
<dbReference type="STRING" id="34508.A0A4U5N8X4"/>
<feature type="transmembrane region" description="Helical" evidence="12">
    <location>
        <begin position="102"/>
        <end position="123"/>
    </location>
</feature>
<keyword evidence="14" id="KW-1185">Reference proteome</keyword>
<evidence type="ECO:0000256" key="6">
    <source>
        <dbReference type="ARBA" id="ARBA00022792"/>
    </source>
</evidence>
<dbReference type="Gene3D" id="1.50.40.10">
    <property type="entry name" value="Mitochondrial carrier domain"/>
    <property type="match status" value="1"/>
</dbReference>
<keyword evidence="3 11" id="KW-0813">Transport</keyword>
<feature type="repeat" description="Solcar" evidence="10">
    <location>
        <begin position="8"/>
        <end position="130"/>
    </location>
</feature>
<feature type="repeat" description="Solcar" evidence="10">
    <location>
        <begin position="231"/>
        <end position="335"/>
    </location>
</feature>
<evidence type="ECO:0000313" key="14">
    <source>
        <dbReference type="Proteomes" id="UP000298663"/>
    </source>
</evidence>
<dbReference type="PANTHER" id="PTHR45760">
    <property type="entry name" value="FI19922P1-RELATED"/>
    <property type="match status" value="1"/>
</dbReference>
<dbReference type="InterPro" id="IPR018108">
    <property type="entry name" value="MCP_transmembrane"/>
</dbReference>
<protein>
    <recommendedName>
        <fullName evidence="15">Solute carrier family 25 member 40</fullName>
    </recommendedName>
</protein>
<keyword evidence="8" id="KW-0496">Mitochondrion</keyword>
<reference evidence="13 14" key="2">
    <citation type="journal article" date="2019" name="G3 (Bethesda)">
        <title>Hybrid Assembly of the Genome of the Entomopathogenic Nematode Steinernema carpocapsae Identifies the X-Chromosome.</title>
        <authorList>
            <person name="Serra L."/>
            <person name="Macchietto M."/>
            <person name="Macias-Munoz A."/>
            <person name="McGill C.J."/>
            <person name="Rodriguez I.M."/>
            <person name="Rodriguez B."/>
            <person name="Murad R."/>
            <person name="Mortazavi A."/>
        </authorList>
    </citation>
    <scope>NUCLEOTIDE SEQUENCE [LARGE SCALE GENOMIC DNA]</scope>
    <source>
        <strain evidence="13 14">ALL</strain>
    </source>
</reference>
<evidence type="ECO:0000256" key="7">
    <source>
        <dbReference type="ARBA" id="ARBA00022989"/>
    </source>
</evidence>
<dbReference type="AlphaFoldDB" id="A0A4U5N8X4"/>
<evidence type="ECO:0000256" key="1">
    <source>
        <dbReference type="ARBA" id="ARBA00004448"/>
    </source>
</evidence>
<dbReference type="PANTHER" id="PTHR45760:SF2">
    <property type="entry name" value="FI19922P1-RELATED"/>
    <property type="match status" value="1"/>
</dbReference>
<comment type="similarity">
    <text evidence="2 11">Belongs to the mitochondrial carrier (TC 2.A.29) family.</text>
</comment>